<dbReference type="RefSeq" id="WP_226754960.1">
    <property type="nucleotide sequence ID" value="NZ_JAJATW010000019.1"/>
</dbReference>
<name>A0A9X1LCZ6_9GAMM</name>
<evidence type="ECO:0000313" key="1">
    <source>
        <dbReference type="EMBL" id="MCB5162614.1"/>
    </source>
</evidence>
<reference evidence="1" key="1">
    <citation type="submission" date="2021-10" db="EMBL/GenBank/DDBJ databases">
        <title>Marinomonas pontica sp. nov., isolated from the Black Sea.</title>
        <authorList>
            <person name="Zhao L.-H."/>
            <person name="Xue J.-H."/>
        </authorList>
    </citation>
    <scope>NUCLEOTIDE SEQUENCE</scope>
    <source>
        <strain evidence="1">E8</strain>
    </source>
</reference>
<comment type="caution">
    <text evidence="1">The sequence shown here is derived from an EMBL/GenBank/DDBJ whole genome shotgun (WGS) entry which is preliminary data.</text>
</comment>
<evidence type="ECO:0000313" key="2">
    <source>
        <dbReference type="Proteomes" id="UP001139095"/>
    </source>
</evidence>
<sequence>MNRDSEFYKGLIGLAGKDRRMQLSLDEAIEDHDNFISSTMSEIDRQIFLLGALASKHSDCFWAACDSVKEDKDKENYTYIGTRVRHHNGSLQMEWFKNNIVLVKKTGKKQTFSGHLAKGKGFRYPSDLFKKEPKWARETIRQVEDGYENIRKRVALLSNIKRDLKTYNSLAKKDFALSAGVSQDDET</sequence>
<dbReference type="InterPro" id="IPR045809">
    <property type="entry name" value="MobI"/>
</dbReference>
<accession>A0A9X1LCZ6</accession>
<organism evidence="1 2">
    <name type="scientific">Marinomonas algarum</name>
    <dbReference type="NCBI Taxonomy" id="2883105"/>
    <lineage>
        <taxon>Bacteria</taxon>
        <taxon>Pseudomonadati</taxon>
        <taxon>Pseudomonadota</taxon>
        <taxon>Gammaproteobacteria</taxon>
        <taxon>Oceanospirillales</taxon>
        <taxon>Oceanospirillaceae</taxon>
        <taxon>Marinomonas</taxon>
    </lineage>
</organism>
<protein>
    <submittedName>
        <fullName evidence="1">Uncharacterized protein</fullName>
    </submittedName>
</protein>
<keyword evidence="2" id="KW-1185">Reference proteome</keyword>
<dbReference type="EMBL" id="JAJATW010000019">
    <property type="protein sequence ID" value="MCB5162614.1"/>
    <property type="molecule type" value="Genomic_DNA"/>
</dbReference>
<gene>
    <name evidence="1" type="ORF">LG368_11990</name>
</gene>
<dbReference type="AlphaFoldDB" id="A0A9X1LCZ6"/>
<proteinExistence type="predicted"/>
<dbReference type="Pfam" id="PF19456">
    <property type="entry name" value="MobI"/>
    <property type="match status" value="1"/>
</dbReference>
<dbReference type="Proteomes" id="UP001139095">
    <property type="component" value="Unassembled WGS sequence"/>
</dbReference>